<protein>
    <recommendedName>
        <fullName evidence="3">2OG-Fe dioxygenase-domain-containing protein</fullName>
    </recommendedName>
</protein>
<dbReference type="GO" id="GO:0051213">
    <property type="term" value="F:dioxygenase activity"/>
    <property type="evidence" value="ECO:0007669"/>
    <property type="project" value="InterPro"/>
</dbReference>
<dbReference type="OrthoDB" id="5307791at2759"/>
<evidence type="ECO:0000313" key="2">
    <source>
        <dbReference type="Proteomes" id="UP001043456"/>
    </source>
</evidence>
<organism evidence="1 2">
    <name type="scientific">Aspergillus pseudoviridinutans</name>
    <dbReference type="NCBI Taxonomy" id="1517512"/>
    <lineage>
        <taxon>Eukaryota</taxon>
        <taxon>Fungi</taxon>
        <taxon>Dikarya</taxon>
        <taxon>Ascomycota</taxon>
        <taxon>Pezizomycotina</taxon>
        <taxon>Eurotiomycetes</taxon>
        <taxon>Eurotiomycetidae</taxon>
        <taxon>Eurotiales</taxon>
        <taxon>Aspergillaceae</taxon>
        <taxon>Aspergillus</taxon>
        <taxon>Aspergillus subgen. Fumigati</taxon>
    </lineage>
</organism>
<proteinExistence type="predicted"/>
<dbReference type="Pfam" id="PF10014">
    <property type="entry name" value="2OG-Fe_Oxy_2"/>
    <property type="match status" value="1"/>
</dbReference>
<name>A0A9P3B5Q7_9EURO</name>
<accession>A0A9P3B5Q7</accession>
<reference evidence="1 2" key="1">
    <citation type="submission" date="2018-10" db="EMBL/GenBank/DDBJ databases">
        <title>Pan-genome distribution and transcriptional activeness of fungal secondary metabolism genes in Aspergillus section Fumigati.</title>
        <authorList>
            <person name="Takahashi H."/>
            <person name="Umemura M."/>
            <person name="Ninomiya A."/>
            <person name="Kusuya Y."/>
            <person name="Urayama S."/>
            <person name="Shimizu M."/>
            <person name="Watanabe A."/>
            <person name="Kamei K."/>
            <person name="Yaguchi T."/>
            <person name="Hagiwara D."/>
        </authorList>
    </citation>
    <scope>NUCLEOTIDE SEQUENCE [LARGE SCALE GENOMIC DNA]</scope>
    <source>
        <strain evidence="1 2">IFM 55266</strain>
    </source>
</reference>
<dbReference type="Gene3D" id="2.60.120.620">
    <property type="entry name" value="q2cbj1_9rhob like domain"/>
    <property type="match status" value="1"/>
</dbReference>
<comment type="caution">
    <text evidence="1">The sequence shown here is derived from an EMBL/GenBank/DDBJ whole genome shotgun (WGS) entry which is preliminary data.</text>
</comment>
<keyword evidence="2" id="KW-1185">Reference proteome</keyword>
<dbReference type="Proteomes" id="UP001043456">
    <property type="component" value="Unassembled WGS sequence"/>
</dbReference>
<dbReference type="GeneID" id="67000337"/>
<evidence type="ECO:0000313" key="1">
    <source>
        <dbReference type="EMBL" id="GIJ83205.1"/>
    </source>
</evidence>
<evidence type="ECO:0008006" key="3">
    <source>
        <dbReference type="Google" id="ProtNLM"/>
    </source>
</evidence>
<dbReference type="InterPro" id="IPR018724">
    <property type="entry name" value="2OG-Fe_dioxygenase"/>
</dbReference>
<dbReference type="AlphaFoldDB" id="A0A9P3B5Q7"/>
<dbReference type="RefSeq" id="XP_043153952.1">
    <property type="nucleotide sequence ID" value="XM_043298017.1"/>
</dbReference>
<dbReference type="EMBL" id="BHVY01000001">
    <property type="protein sequence ID" value="GIJ83205.1"/>
    <property type="molecule type" value="Genomic_DNA"/>
</dbReference>
<sequence length="264" mass="30048">MASILKHLGAREEDFRALQDVNDINVGDPTLPFRKSRNGRFCFDLSTRSVRRLEFQPFALSAEEDFVRHDSDMMRVFDEIGDDIQLNTVFQALLVFKAIMFHGVMTKMRPRLDYGQHKWVCTLFALRTVTTPALLGEPALEGVHADGVDHTMTTFLKSDNMAPNSAATFLHDLRETTGIRLNESRPELIRGNAQHRHFLDTILIVDHELKHSLSPVYAVDSAREAYRDMLIFFTRKPVTESHISAGIDSLNPHKGMPMEVPLFV</sequence>
<gene>
    <name evidence="1" type="ORF">Asppvi_001724</name>
</gene>